<feature type="domain" description="AB hydrolase-1" evidence="3">
    <location>
        <begin position="30"/>
        <end position="271"/>
    </location>
</feature>
<dbReference type="Proteomes" id="UP001610861">
    <property type="component" value="Unassembled WGS sequence"/>
</dbReference>
<dbReference type="PANTHER" id="PTHR22946">
    <property type="entry name" value="DIENELACTONE HYDROLASE DOMAIN-CONTAINING PROTEIN-RELATED"/>
    <property type="match status" value="1"/>
</dbReference>
<dbReference type="InterPro" id="IPR000073">
    <property type="entry name" value="AB_hydrolase_1"/>
</dbReference>
<keyword evidence="1 4" id="KW-0378">Hydrolase</keyword>
<dbReference type="InterPro" id="IPR050261">
    <property type="entry name" value="FrsA_esterase"/>
</dbReference>
<dbReference type="PANTHER" id="PTHR22946:SF9">
    <property type="entry name" value="POLYKETIDE TRANSFERASE AF380"/>
    <property type="match status" value="1"/>
</dbReference>
<protein>
    <submittedName>
        <fullName evidence="4">Alpha/beta hydrolase</fullName>
    </submittedName>
</protein>
<dbReference type="Gene3D" id="3.40.50.1820">
    <property type="entry name" value="alpha/beta hydrolase"/>
    <property type="match status" value="1"/>
</dbReference>
<evidence type="ECO:0000256" key="1">
    <source>
        <dbReference type="ARBA" id="ARBA00022801"/>
    </source>
</evidence>
<dbReference type="SUPFAM" id="SSF53474">
    <property type="entry name" value="alpha/beta-Hydrolases"/>
    <property type="match status" value="1"/>
</dbReference>
<name>A0ABW7QDH1_9MICO</name>
<dbReference type="RefSeq" id="WP_397558133.1">
    <property type="nucleotide sequence ID" value="NZ_JBIQWL010000011.1"/>
</dbReference>
<comment type="similarity">
    <text evidence="2">Belongs to the AB hydrolase superfamily. FUS2 hydrolase family.</text>
</comment>
<organism evidence="4 5">
    <name type="scientific">Microbacterium alkaliflavum</name>
    <dbReference type="NCBI Taxonomy" id="3248839"/>
    <lineage>
        <taxon>Bacteria</taxon>
        <taxon>Bacillati</taxon>
        <taxon>Actinomycetota</taxon>
        <taxon>Actinomycetes</taxon>
        <taxon>Micrococcales</taxon>
        <taxon>Microbacteriaceae</taxon>
        <taxon>Microbacterium</taxon>
    </lineage>
</organism>
<sequence>MHREEDVEFVVDGVTLRGRLFLPPAAERPPVVILQGGLGGPAESNWPMAPAFAAAGLACLSYDHRSTGYSDGEPRQEFDPWQQCRDLRDVITHLTLRDDVDATRLGLWGVSIGGANSMFTAAMDRRVRAVVSIIPPVSGWSARQLQPEATLAELEALIPIDRRNRLRGEPAATIRLHGTPEPGRPVMFSDHEGLEFVEKMIHGLPSFRNEITVSTLDRLFEMEVHAYAHRIAAPLLMVLASEDTVAPVEEAREMFTRIPEPKELIEYSGQHYEILSRYFAEIVDRTSRWLATTLDE</sequence>
<reference evidence="4 5" key="1">
    <citation type="submission" date="2024-09" db="EMBL/GenBank/DDBJ databases">
        <authorList>
            <person name="Pan X."/>
        </authorList>
    </citation>
    <scope>NUCLEOTIDE SEQUENCE [LARGE SCALE GENOMIC DNA]</scope>
    <source>
        <strain evidence="4 5">B2969</strain>
    </source>
</reference>
<proteinExistence type="inferred from homology"/>
<evidence type="ECO:0000313" key="5">
    <source>
        <dbReference type="Proteomes" id="UP001610861"/>
    </source>
</evidence>
<dbReference type="InterPro" id="IPR029058">
    <property type="entry name" value="AB_hydrolase_fold"/>
</dbReference>
<gene>
    <name evidence="4" type="ORF">ACH3VR_20225</name>
</gene>
<dbReference type="GO" id="GO:0016787">
    <property type="term" value="F:hydrolase activity"/>
    <property type="evidence" value="ECO:0007669"/>
    <property type="project" value="UniProtKB-KW"/>
</dbReference>
<keyword evidence="5" id="KW-1185">Reference proteome</keyword>
<evidence type="ECO:0000259" key="3">
    <source>
        <dbReference type="Pfam" id="PF00561"/>
    </source>
</evidence>
<comment type="caution">
    <text evidence="4">The sequence shown here is derived from an EMBL/GenBank/DDBJ whole genome shotgun (WGS) entry which is preliminary data.</text>
</comment>
<accession>A0ABW7QDH1</accession>
<dbReference type="EMBL" id="JBIQWL010000011">
    <property type="protein sequence ID" value="MFH8252706.1"/>
    <property type="molecule type" value="Genomic_DNA"/>
</dbReference>
<evidence type="ECO:0000313" key="4">
    <source>
        <dbReference type="EMBL" id="MFH8252706.1"/>
    </source>
</evidence>
<dbReference type="Pfam" id="PF00561">
    <property type="entry name" value="Abhydrolase_1"/>
    <property type="match status" value="1"/>
</dbReference>
<evidence type="ECO:0000256" key="2">
    <source>
        <dbReference type="ARBA" id="ARBA00038115"/>
    </source>
</evidence>